<name>A0A485KVN0_9STRA</name>
<keyword evidence="3" id="KW-1185">Reference proteome</keyword>
<evidence type="ECO:0000313" key="3">
    <source>
        <dbReference type="Proteomes" id="UP000332933"/>
    </source>
</evidence>
<proteinExistence type="predicted"/>
<dbReference type="InterPro" id="IPR032675">
    <property type="entry name" value="LRR_dom_sf"/>
</dbReference>
<accession>A0A485KVN0</accession>
<sequence length="147" mass="15974">MQYADDDGVQCIPFSGSPVAWIPFSTCFVDDALSKYAILGSVLPKATHLEIKGASLGDVGMASICKEMAKMVALARLVLEDIGMTDKSAIQLATTLSLSTMLEKVNLRNNFITLAGATVLVHSFGWRQHQLRQVNVECSLLDRRGQT</sequence>
<organism evidence="2 3">
    <name type="scientific">Aphanomyces stellatus</name>
    <dbReference type="NCBI Taxonomy" id="120398"/>
    <lineage>
        <taxon>Eukaryota</taxon>
        <taxon>Sar</taxon>
        <taxon>Stramenopiles</taxon>
        <taxon>Oomycota</taxon>
        <taxon>Saprolegniomycetes</taxon>
        <taxon>Saprolegniales</taxon>
        <taxon>Verrucalvaceae</taxon>
        <taxon>Aphanomyces</taxon>
    </lineage>
</organism>
<dbReference type="AlphaFoldDB" id="A0A485KVN0"/>
<gene>
    <name evidence="2" type="primary">Aste57867_12171</name>
    <name evidence="1" type="ORF">As57867_012126</name>
    <name evidence="2" type="ORF">ASTE57867_12171</name>
</gene>
<dbReference type="Proteomes" id="UP000332933">
    <property type="component" value="Unassembled WGS sequence"/>
</dbReference>
<dbReference type="Gene3D" id="3.80.10.10">
    <property type="entry name" value="Ribonuclease Inhibitor"/>
    <property type="match status" value="1"/>
</dbReference>
<reference evidence="2 3" key="1">
    <citation type="submission" date="2019-03" db="EMBL/GenBank/DDBJ databases">
        <authorList>
            <person name="Gaulin E."/>
            <person name="Dumas B."/>
        </authorList>
    </citation>
    <scope>NUCLEOTIDE SEQUENCE [LARGE SCALE GENOMIC DNA]</scope>
    <source>
        <strain evidence="2">CBS 568.67</strain>
    </source>
</reference>
<evidence type="ECO:0000313" key="1">
    <source>
        <dbReference type="EMBL" id="KAF0697177.1"/>
    </source>
</evidence>
<protein>
    <submittedName>
        <fullName evidence="2">Aste57867_12171 protein</fullName>
    </submittedName>
</protein>
<evidence type="ECO:0000313" key="2">
    <source>
        <dbReference type="EMBL" id="VFT89025.1"/>
    </source>
</evidence>
<dbReference type="SUPFAM" id="SSF52047">
    <property type="entry name" value="RNI-like"/>
    <property type="match status" value="1"/>
</dbReference>
<dbReference type="EMBL" id="VJMH01005341">
    <property type="protein sequence ID" value="KAF0697177.1"/>
    <property type="molecule type" value="Genomic_DNA"/>
</dbReference>
<dbReference type="EMBL" id="CAADRA010005362">
    <property type="protein sequence ID" value="VFT89025.1"/>
    <property type="molecule type" value="Genomic_DNA"/>
</dbReference>
<reference evidence="1" key="2">
    <citation type="submission" date="2019-06" db="EMBL/GenBank/DDBJ databases">
        <title>Genomics analysis of Aphanomyces spp. identifies a new class of oomycete effector associated with host adaptation.</title>
        <authorList>
            <person name="Gaulin E."/>
        </authorList>
    </citation>
    <scope>NUCLEOTIDE SEQUENCE</scope>
    <source>
        <strain evidence="1">CBS 578.67</strain>
    </source>
</reference>